<keyword evidence="4" id="KW-0378">Hydrolase</keyword>
<dbReference type="PANTHER" id="PTHR47966:SF2">
    <property type="entry name" value="ASPERGILLOPEPSIN-1-RELATED"/>
    <property type="match status" value="1"/>
</dbReference>
<dbReference type="GO" id="GO:0006508">
    <property type="term" value="P:proteolysis"/>
    <property type="evidence" value="ECO:0007669"/>
    <property type="project" value="UniProtKB-KW"/>
</dbReference>
<name>A0AA40CHZ5_9PEZI</name>
<reference evidence="9" key="1">
    <citation type="submission" date="2023-06" db="EMBL/GenBank/DDBJ databases">
        <title>Genome-scale phylogeny and comparative genomics of the fungal order Sordariales.</title>
        <authorList>
            <consortium name="Lawrence Berkeley National Laboratory"/>
            <person name="Hensen N."/>
            <person name="Bonometti L."/>
            <person name="Westerberg I."/>
            <person name="Brannstrom I.O."/>
            <person name="Guillou S."/>
            <person name="Cros-Aarteil S."/>
            <person name="Calhoun S."/>
            <person name="Haridas S."/>
            <person name="Kuo A."/>
            <person name="Mondo S."/>
            <person name="Pangilinan J."/>
            <person name="Riley R."/>
            <person name="Labutti K."/>
            <person name="Andreopoulos B."/>
            <person name="Lipzen A."/>
            <person name="Chen C."/>
            <person name="Yanf M."/>
            <person name="Daum C."/>
            <person name="Ng V."/>
            <person name="Clum A."/>
            <person name="Steindorff A."/>
            <person name="Ohm R."/>
            <person name="Martin F."/>
            <person name="Silar P."/>
            <person name="Natvig D."/>
            <person name="Lalanne C."/>
            <person name="Gautier V."/>
            <person name="Ament-Velasquez S.L."/>
            <person name="Kruys A."/>
            <person name="Hutchinson M.I."/>
            <person name="Powell A.J."/>
            <person name="Barry K."/>
            <person name="Miller A.N."/>
            <person name="Grigoriev I.V."/>
            <person name="Debuchy R."/>
            <person name="Gladieux P."/>
            <person name="Thoren M.H."/>
            <person name="Johannesson H."/>
        </authorList>
    </citation>
    <scope>NUCLEOTIDE SEQUENCE</scope>
    <source>
        <strain evidence="9">SMH2532-1</strain>
    </source>
</reference>
<accession>A0AA40CHZ5</accession>
<dbReference type="InterPro" id="IPR034163">
    <property type="entry name" value="Aspergillopepsin-like_cat_dom"/>
</dbReference>
<feature type="chain" id="PRO_5041419755" evidence="7">
    <location>
        <begin position="23"/>
        <end position="405"/>
    </location>
</feature>
<evidence type="ECO:0000256" key="7">
    <source>
        <dbReference type="SAM" id="SignalP"/>
    </source>
</evidence>
<keyword evidence="10" id="KW-1185">Reference proteome</keyword>
<evidence type="ECO:0000313" key="10">
    <source>
        <dbReference type="Proteomes" id="UP001174936"/>
    </source>
</evidence>
<sequence>MARLSFCVVVALATSLCGLAGAAPVDEPYVVKTVRNPNYKVDGRAEYAKALSKWGVKLPNGLAQHVSSKPQVGTVSAETQGGDREYLTPIGIGTPPQTILLDLDTGSADFWVYSSETNPDILGNRSRWDPKSSTTAQPIPNSSWSIQYGDGSTARGHAWKDTISVGGINIPNAVVESALSVSDSMATDAEMGGIFGLAIGLGSEVYPVQPTVLKKLSPLLKHKVFAADLQYHADGTYQFGAVDGNKFKGNLHWTPLIDDAQYWQFNFSVFNIQGSDIWYWYNWSGIADTGSTLLMLDDDVVAFYYDGVEGAAYNKSYGLWTYPCDTKLPDFHLGLGDGHGNWTARIPGRYLNYTVYETEGWECMGGLQGNAGASFSIFGDVFLKAFYAVFDIGGKRVGFADKHLN</sequence>
<keyword evidence="3" id="KW-0064">Aspartyl protease</keyword>
<dbReference type="AlphaFoldDB" id="A0AA40CHZ5"/>
<keyword evidence="7" id="KW-0732">Signal</keyword>
<feature type="region of interest" description="Disordered" evidence="6">
    <location>
        <begin position="123"/>
        <end position="144"/>
    </location>
</feature>
<dbReference type="PRINTS" id="PR00792">
    <property type="entry name" value="PEPSIN"/>
</dbReference>
<evidence type="ECO:0000256" key="3">
    <source>
        <dbReference type="ARBA" id="ARBA00022750"/>
    </source>
</evidence>
<evidence type="ECO:0000313" key="9">
    <source>
        <dbReference type="EMBL" id="KAK0639142.1"/>
    </source>
</evidence>
<keyword evidence="2" id="KW-0645">Protease</keyword>
<dbReference type="CDD" id="cd06097">
    <property type="entry name" value="Aspergillopepsin_like"/>
    <property type="match status" value="1"/>
</dbReference>
<feature type="active site" evidence="5">
    <location>
        <position position="104"/>
    </location>
</feature>
<dbReference type="SUPFAM" id="SSF50630">
    <property type="entry name" value="Acid proteases"/>
    <property type="match status" value="1"/>
</dbReference>
<dbReference type="GO" id="GO:0004190">
    <property type="term" value="F:aspartic-type endopeptidase activity"/>
    <property type="evidence" value="ECO:0007669"/>
    <property type="project" value="UniProtKB-KW"/>
</dbReference>
<organism evidence="9 10">
    <name type="scientific">Cercophora newfieldiana</name>
    <dbReference type="NCBI Taxonomy" id="92897"/>
    <lineage>
        <taxon>Eukaryota</taxon>
        <taxon>Fungi</taxon>
        <taxon>Dikarya</taxon>
        <taxon>Ascomycota</taxon>
        <taxon>Pezizomycotina</taxon>
        <taxon>Sordariomycetes</taxon>
        <taxon>Sordariomycetidae</taxon>
        <taxon>Sordariales</taxon>
        <taxon>Lasiosphaeriaceae</taxon>
        <taxon>Cercophora</taxon>
    </lineage>
</organism>
<feature type="signal peptide" evidence="7">
    <location>
        <begin position="1"/>
        <end position="22"/>
    </location>
</feature>
<dbReference type="PROSITE" id="PS51767">
    <property type="entry name" value="PEPTIDASE_A1"/>
    <property type="match status" value="1"/>
</dbReference>
<dbReference type="EMBL" id="JAULSV010000007">
    <property type="protein sequence ID" value="KAK0639142.1"/>
    <property type="molecule type" value="Genomic_DNA"/>
</dbReference>
<proteinExistence type="inferred from homology"/>
<protein>
    <submittedName>
        <fullName evidence="9">Aspartic peptidase domain-containing protein</fullName>
    </submittedName>
</protein>
<evidence type="ECO:0000256" key="5">
    <source>
        <dbReference type="PIRSR" id="PIRSR601461-1"/>
    </source>
</evidence>
<dbReference type="InterPro" id="IPR021109">
    <property type="entry name" value="Peptidase_aspartic_dom_sf"/>
</dbReference>
<evidence type="ECO:0000256" key="6">
    <source>
        <dbReference type="SAM" id="MobiDB-lite"/>
    </source>
</evidence>
<evidence type="ECO:0000259" key="8">
    <source>
        <dbReference type="PROSITE" id="PS51767"/>
    </source>
</evidence>
<comment type="caution">
    <text evidence="9">The sequence shown here is derived from an EMBL/GenBank/DDBJ whole genome shotgun (WGS) entry which is preliminary data.</text>
</comment>
<comment type="similarity">
    <text evidence="1">Belongs to the peptidase A1 family.</text>
</comment>
<dbReference type="InterPro" id="IPR001461">
    <property type="entry name" value="Aspartic_peptidase_A1"/>
</dbReference>
<evidence type="ECO:0000256" key="2">
    <source>
        <dbReference type="ARBA" id="ARBA00022670"/>
    </source>
</evidence>
<feature type="domain" description="Peptidase A1" evidence="8">
    <location>
        <begin position="86"/>
        <end position="400"/>
    </location>
</feature>
<dbReference type="PANTHER" id="PTHR47966">
    <property type="entry name" value="BETA-SITE APP-CLEAVING ENZYME, ISOFORM A-RELATED"/>
    <property type="match status" value="1"/>
</dbReference>
<dbReference type="InterPro" id="IPR033121">
    <property type="entry name" value="PEPTIDASE_A1"/>
</dbReference>
<gene>
    <name evidence="9" type="ORF">B0T16DRAFT_360411</name>
</gene>
<feature type="active site" evidence="5">
    <location>
        <position position="288"/>
    </location>
</feature>
<evidence type="ECO:0000256" key="4">
    <source>
        <dbReference type="ARBA" id="ARBA00022801"/>
    </source>
</evidence>
<dbReference type="Proteomes" id="UP001174936">
    <property type="component" value="Unassembled WGS sequence"/>
</dbReference>
<dbReference type="Gene3D" id="2.40.70.10">
    <property type="entry name" value="Acid Proteases"/>
    <property type="match status" value="2"/>
</dbReference>
<evidence type="ECO:0000256" key="1">
    <source>
        <dbReference type="ARBA" id="ARBA00007447"/>
    </source>
</evidence>
<feature type="compositionally biased region" description="Polar residues" evidence="6">
    <location>
        <begin position="131"/>
        <end position="144"/>
    </location>
</feature>
<dbReference type="Pfam" id="PF00026">
    <property type="entry name" value="Asp"/>
    <property type="match status" value="1"/>
</dbReference>